<keyword evidence="6" id="KW-0378">Hydrolase</keyword>
<dbReference type="AlphaFoldDB" id="A0A1M7YCE2"/>
<evidence type="ECO:0000313" key="13">
    <source>
        <dbReference type="EMBL" id="SHO50249.1"/>
    </source>
</evidence>
<evidence type="ECO:0000256" key="2">
    <source>
        <dbReference type="ARBA" id="ARBA00004776"/>
    </source>
</evidence>
<dbReference type="Gene3D" id="3.30.1380.10">
    <property type="match status" value="1"/>
</dbReference>
<keyword evidence="5" id="KW-0732">Signal</keyword>
<dbReference type="RefSeq" id="WP_073614794.1">
    <property type="nucleotide sequence ID" value="NZ_FRFE01000017.1"/>
</dbReference>
<keyword evidence="3" id="KW-0645">Protease</keyword>
<dbReference type="PROSITE" id="PS51318">
    <property type="entry name" value="TAT"/>
    <property type="match status" value="1"/>
</dbReference>
<gene>
    <name evidence="13" type="ORF">SAMN02745220_03333</name>
</gene>
<keyword evidence="8" id="KW-0408">Iron</keyword>
<dbReference type="EMBL" id="FRFE01000017">
    <property type="protein sequence ID" value="SHO50249.1"/>
    <property type="molecule type" value="Genomic_DNA"/>
</dbReference>
<keyword evidence="9" id="KW-0482">Metalloprotease</keyword>
<dbReference type="Proteomes" id="UP000184603">
    <property type="component" value="Unassembled WGS sequence"/>
</dbReference>
<name>A0A1M7YCE2_9BACT</name>
<dbReference type="GO" id="GO:0071555">
    <property type="term" value="P:cell wall organization"/>
    <property type="evidence" value="ECO:0007669"/>
    <property type="project" value="UniProtKB-KW"/>
</dbReference>
<dbReference type="GO" id="GO:0046872">
    <property type="term" value="F:metal ion binding"/>
    <property type="evidence" value="ECO:0007669"/>
    <property type="project" value="UniProtKB-KW"/>
</dbReference>
<dbReference type="GO" id="GO:0051536">
    <property type="term" value="F:iron-sulfur cluster binding"/>
    <property type="evidence" value="ECO:0007669"/>
    <property type="project" value="UniProtKB-KW"/>
</dbReference>
<keyword evidence="8" id="KW-0411">Iron-sulfur</keyword>
<keyword evidence="14" id="KW-1185">Reference proteome</keyword>
<keyword evidence="10" id="KW-0961">Cell wall biogenesis/degradation</keyword>
<comment type="similarity">
    <text evidence="11">Belongs to the peptidase M15 family.</text>
</comment>
<proteinExistence type="inferred from homology"/>
<evidence type="ECO:0000256" key="11">
    <source>
        <dbReference type="ARBA" id="ARBA00093448"/>
    </source>
</evidence>
<accession>A0A1M7YCE2</accession>
<evidence type="ECO:0000313" key="14">
    <source>
        <dbReference type="Proteomes" id="UP000184603"/>
    </source>
</evidence>
<keyword evidence="7" id="KW-0862">Zinc</keyword>
<dbReference type="OrthoDB" id="9782994at2"/>
<dbReference type="GO" id="GO:0008237">
    <property type="term" value="F:metallopeptidase activity"/>
    <property type="evidence" value="ECO:0007669"/>
    <property type="project" value="UniProtKB-KW"/>
</dbReference>
<dbReference type="CDD" id="cd14844">
    <property type="entry name" value="Zn-DD-carboxypeptidase_like"/>
    <property type="match status" value="1"/>
</dbReference>
<comment type="cofactor">
    <cofactor evidence="1">
        <name>Zn(2+)</name>
        <dbReference type="ChEBI" id="CHEBI:29105"/>
    </cofactor>
</comment>
<evidence type="ECO:0000256" key="12">
    <source>
        <dbReference type="ARBA" id="ARBA00093666"/>
    </source>
</evidence>
<dbReference type="InterPro" id="IPR009045">
    <property type="entry name" value="Zn_M74/Hedgehog-like"/>
</dbReference>
<dbReference type="GO" id="GO:0006508">
    <property type="term" value="P:proteolysis"/>
    <property type="evidence" value="ECO:0007669"/>
    <property type="project" value="UniProtKB-KW"/>
</dbReference>
<organism evidence="13 14">
    <name type="scientific">Desulfopila aestuarii DSM 18488</name>
    <dbReference type="NCBI Taxonomy" id="1121416"/>
    <lineage>
        <taxon>Bacteria</taxon>
        <taxon>Pseudomonadati</taxon>
        <taxon>Thermodesulfobacteriota</taxon>
        <taxon>Desulfobulbia</taxon>
        <taxon>Desulfobulbales</taxon>
        <taxon>Desulfocapsaceae</taxon>
        <taxon>Desulfopila</taxon>
    </lineage>
</organism>
<dbReference type="PANTHER" id="PTHR37425">
    <property type="match status" value="1"/>
</dbReference>
<dbReference type="Pfam" id="PF05951">
    <property type="entry name" value="Peptidase_M15_2"/>
    <property type="match status" value="1"/>
</dbReference>
<evidence type="ECO:0000256" key="6">
    <source>
        <dbReference type="ARBA" id="ARBA00022801"/>
    </source>
</evidence>
<dbReference type="PANTHER" id="PTHR37425:SF1">
    <property type="entry name" value="OUTER MEMBRANE PROTEIN"/>
    <property type="match status" value="1"/>
</dbReference>
<keyword evidence="4" id="KW-0479">Metal-binding</keyword>
<evidence type="ECO:0000256" key="10">
    <source>
        <dbReference type="ARBA" id="ARBA00023316"/>
    </source>
</evidence>
<reference evidence="13 14" key="1">
    <citation type="submission" date="2016-12" db="EMBL/GenBank/DDBJ databases">
        <authorList>
            <person name="Song W.-J."/>
            <person name="Kurnit D.M."/>
        </authorList>
    </citation>
    <scope>NUCLEOTIDE SEQUENCE [LARGE SCALE GENOMIC DNA]</scope>
    <source>
        <strain evidence="13 14">DSM 18488</strain>
    </source>
</reference>
<comment type="pathway">
    <text evidence="2">Cell wall biogenesis; cell wall polysaccharide biosynthesis.</text>
</comment>
<dbReference type="SUPFAM" id="SSF55166">
    <property type="entry name" value="Hedgehog/DD-peptidase"/>
    <property type="match status" value="1"/>
</dbReference>
<dbReference type="InterPro" id="IPR010275">
    <property type="entry name" value="MepK"/>
</dbReference>
<dbReference type="InterPro" id="IPR006311">
    <property type="entry name" value="TAT_signal"/>
</dbReference>
<evidence type="ECO:0000256" key="7">
    <source>
        <dbReference type="ARBA" id="ARBA00022833"/>
    </source>
</evidence>
<sequence length="197" mass="22277">MTTDHKDPLMNRRRFLVASTQLALGLCLTNPGELFAKYTSTVPVLKDDKKRAPKPIILVNTHTQEEFQLRYFGKSCPPTIKRDLYSFLRDYRTGDVHPIDFRLMDILYAIQRKTGSKGVYEVISGYRSPKTNAMLRSKSGGVARNSLHLKGQAIDVRLSDLSTRQLRDVAKSLKAGGVGYYAQADFVHIDTGKVRVW</sequence>
<evidence type="ECO:0000256" key="9">
    <source>
        <dbReference type="ARBA" id="ARBA00023049"/>
    </source>
</evidence>
<evidence type="ECO:0000256" key="5">
    <source>
        <dbReference type="ARBA" id="ARBA00022729"/>
    </source>
</evidence>
<evidence type="ECO:0000256" key="3">
    <source>
        <dbReference type="ARBA" id="ARBA00022670"/>
    </source>
</evidence>
<dbReference type="STRING" id="1121416.SAMN02745220_03333"/>
<evidence type="ECO:0000256" key="4">
    <source>
        <dbReference type="ARBA" id="ARBA00022723"/>
    </source>
</evidence>
<evidence type="ECO:0000256" key="8">
    <source>
        <dbReference type="ARBA" id="ARBA00023014"/>
    </source>
</evidence>
<evidence type="ECO:0000256" key="1">
    <source>
        <dbReference type="ARBA" id="ARBA00001947"/>
    </source>
</evidence>
<protein>
    <recommendedName>
        <fullName evidence="12">Murein endopeptidase K</fullName>
    </recommendedName>
</protein>